<evidence type="ECO:0000259" key="3">
    <source>
        <dbReference type="Pfam" id="PF01935"/>
    </source>
</evidence>
<protein>
    <recommendedName>
        <fullName evidence="7">Type VI secretion protein</fullName>
    </recommendedName>
</protein>
<sequence length="874" mass="93177">MALTSTTPAPSPTVPTPHPPSGLIARLVTHPGEQFAHLGRIAEHVAFSYGLLWGPLTLAAIATALFARARYRRRVHERFTREARLITVMAPPKVDADGAHALWSHLLGLLRPARRRLLAGQPHLGFEYGWTRAGLKISIWVPGVVPPGMIERAIASAWPGAATDTQPAAEAPLLPASATATGGRLRLARTELLPIETSHHDDPLRPLLGACAGLSGAEHTAVQILARPVTGRRSRRARRQLTALRTGRTASPIARVLDTVTPGANNASRPAARMPGVPADPTKTAELRAASAKVAGGLWDVRVHYAAATTGQGETGKSPRLRGRAHAIASAFSMFAGSNWFARKKLSSPVAVVNSRRFTGRGSLLGVAELAAIAHLPTDAAAPGVERAGARAAVPPPGILTPTGPGADPAVPPVKPLGVSESANPRPVGLAVADARQHVHILGATGSGKSTLMTHMILDDVQAGRGVVVIDPKGDLITDILARLPESAVGRTVVFDPDDASAPPSLNVLQLERPDEVDMIVDNLCGLFGRIFSSFWGPRTDDNLRSACLTLLHAPEAATGGVTLADIPRLLGEDAYRRRMTATLKDPVLRGFWSQYEQLSEAQRANHVGPLMNKLRAFLLRSFVRDSIADGPSSFDMEKVLDGGVLLVRLPKGVIGEETAKLLGSFVVAKVWQAASRRAKLPQSKRLDCALYLDEFQNFLNLPYPMEDMLAEARGYKLSLTLAHQNLAQLPNDLREGISANARTKLFFNSSPEDSRLLERHTTPILLAHDLSHLGAFQAAARLVTGSQQRPAFTLRTKPLPEPTAGREAAIRRSAREAFGHAPGQVRKPGQNGPQRRGGGRPAGQARDHGDPRTKGPDTPNPPADGEDGLPEAA</sequence>
<feature type="region of interest" description="Disordered" evidence="1">
    <location>
        <begin position="786"/>
        <end position="874"/>
    </location>
</feature>
<evidence type="ECO:0000313" key="6">
    <source>
        <dbReference type="Proteomes" id="UP001500751"/>
    </source>
</evidence>
<dbReference type="InterPro" id="IPR002789">
    <property type="entry name" value="HerA_central"/>
</dbReference>
<dbReference type="Proteomes" id="UP001500751">
    <property type="component" value="Unassembled WGS sequence"/>
</dbReference>
<feature type="compositionally biased region" description="Basic and acidic residues" evidence="1">
    <location>
        <begin position="809"/>
        <end position="819"/>
    </location>
</feature>
<feature type="domain" description="Helicase HerA central" evidence="3">
    <location>
        <begin position="427"/>
        <end position="515"/>
    </location>
</feature>
<dbReference type="SUPFAM" id="SSF52540">
    <property type="entry name" value="P-loop containing nucleoside triphosphate hydrolases"/>
    <property type="match status" value="1"/>
</dbReference>
<dbReference type="Gene3D" id="3.40.50.300">
    <property type="entry name" value="P-loop containing nucleotide triphosphate hydrolases"/>
    <property type="match status" value="2"/>
</dbReference>
<dbReference type="Pfam" id="PF01935">
    <property type="entry name" value="DUF87"/>
    <property type="match status" value="1"/>
</dbReference>
<dbReference type="PANTHER" id="PTHR30121">
    <property type="entry name" value="UNCHARACTERIZED PROTEIN YJGR-RELATED"/>
    <property type="match status" value="1"/>
</dbReference>
<feature type="compositionally biased region" description="Acidic residues" evidence="1">
    <location>
        <begin position="865"/>
        <end position="874"/>
    </location>
</feature>
<keyword evidence="2" id="KW-1133">Transmembrane helix</keyword>
<evidence type="ECO:0000259" key="4">
    <source>
        <dbReference type="Pfam" id="PF12696"/>
    </source>
</evidence>
<dbReference type="Pfam" id="PF12696">
    <property type="entry name" value="TraG-D_C"/>
    <property type="match status" value="1"/>
</dbReference>
<dbReference type="InterPro" id="IPR051162">
    <property type="entry name" value="T4SS_component"/>
</dbReference>
<keyword evidence="2" id="KW-0472">Membrane</keyword>
<evidence type="ECO:0008006" key="7">
    <source>
        <dbReference type="Google" id="ProtNLM"/>
    </source>
</evidence>
<accession>A0ABN2UMN9</accession>
<organism evidence="5 6">
    <name type="scientific">Catenulispora yoronensis</name>
    <dbReference type="NCBI Taxonomy" id="450799"/>
    <lineage>
        <taxon>Bacteria</taxon>
        <taxon>Bacillati</taxon>
        <taxon>Actinomycetota</taxon>
        <taxon>Actinomycetes</taxon>
        <taxon>Catenulisporales</taxon>
        <taxon>Catenulisporaceae</taxon>
        <taxon>Catenulispora</taxon>
    </lineage>
</organism>
<gene>
    <name evidence="5" type="ORF">GCM10009839_46510</name>
</gene>
<feature type="compositionally biased region" description="Basic and acidic residues" evidence="1">
    <location>
        <begin position="846"/>
        <end position="856"/>
    </location>
</feature>
<dbReference type="RefSeq" id="WP_344667754.1">
    <property type="nucleotide sequence ID" value="NZ_BAAAQN010000028.1"/>
</dbReference>
<dbReference type="InterPro" id="IPR032689">
    <property type="entry name" value="TraG-D_C"/>
</dbReference>
<feature type="transmembrane region" description="Helical" evidence="2">
    <location>
        <begin position="46"/>
        <end position="67"/>
    </location>
</feature>
<evidence type="ECO:0000256" key="2">
    <source>
        <dbReference type="SAM" id="Phobius"/>
    </source>
</evidence>
<dbReference type="CDD" id="cd01127">
    <property type="entry name" value="TrwB_TraG_TraD_VirD4"/>
    <property type="match status" value="2"/>
</dbReference>
<dbReference type="InterPro" id="IPR027417">
    <property type="entry name" value="P-loop_NTPase"/>
</dbReference>
<dbReference type="EMBL" id="BAAAQN010000028">
    <property type="protein sequence ID" value="GAA2039301.1"/>
    <property type="molecule type" value="Genomic_DNA"/>
</dbReference>
<proteinExistence type="predicted"/>
<name>A0ABN2UMN9_9ACTN</name>
<comment type="caution">
    <text evidence="5">The sequence shown here is derived from an EMBL/GenBank/DDBJ whole genome shotgun (WGS) entry which is preliminary data.</text>
</comment>
<evidence type="ECO:0000256" key="1">
    <source>
        <dbReference type="SAM" id="MobiDB-lite"/>
    </source>
</evidence>
<keyword evidence="6" id="KW-1185">Reference proteome</keyword>
<keyword evidence="2" id="KW-0812">Transmembrane</keyword>
<reference evidence="5 6" key="1">
    <citation type="journal article" date="2019" name="Int. J. Syst. Evol. Microbiol.">
        <title>The Global Catalogue of Microorganisms (GCM) 10K type strain sequencing project: providing services to taxonomists for standard genome sequencing and annotation.</title>
        <authorList>
            <consortium name="The Broad Institute Genomics Platform"/>
            <consortium name="The Broad Institute Genome Sequencing Center for Infectious Disease"/>
            <person name="Wu L."/>
            <person name="Ma J."/>
        </authorList>
    </citation>
    <scope>NUCLEOTIDE SEQUENCE [LARGE SCALE GENOMIC DNA]</scope>
    <source>
        <strain evidence="5 6">JCM 16014</strain>
    </source>
</reference>
<evidence type="ECO:0000313" key="5">
    <source>
        <dbReference type="EMBL" id="GAA2039301.1"/>
    </source>
</evidence>
<feature type="domain" description="TraD/TraG TraM recognition site" evidence="4">
    <location>
        <begin position="690"/>
        <end position="752"/>
    </location>
</feature>
<dbReference type="PANTHER" id="PTHR30121:SF11">
    <property type="entry name" value="AAA+ ATPASE DOMAIN-CONTAINING PROTEIN"/>
    <property type="match status" value="1"/>
</dbReference>